<dbReference type="STRING" id="1385519.N801_19675"/>
<sequence>MEPLTLSSVGAVAPASSSRAEVDDFLDVVLADEDLLAAEFDAIIAHAWGGATAPAEPSTQRGVPGPPARPLSDEPGATPLRGPAHPPKPRVRSPPG</sequence>
<proteinExistence type="predicted"/>
<name>A0A0A0JQC6_9MICO</name>
<accession>A0A0A0JQC6</accession>
<gene>
    <name evidence="2" type="ORF">N801_19675</name>
</gene>
<reference evidence="2 3" key="1">
    <citation type="submission" date="2013-08" db="EMBL/GenBank/DDBJ databases">
        <title>The genome sequence of Knoellia aerolata.</title>
        <authorList>
            <person name="Zhu W."/>
            <person name="Wang G."/>
        </authorList>
    </citation>
    <scope>NUCLEOTIDE SEQUENCE [LARGE SCALE GENOMIC DNA]</scope>
    <source>
        <strain evidence="2 3">DSM 18566</strain>
    </source>
</reference>
<feature type="region of interest" description="Disordered" evidence="1">
    <location>
        <begin position="52"/>
        <end position="96"/>
    </location>
</feature>
<dbReference type="AlphaFoldDB" id="A0A0A0JQC6"/>
<protein>
    <submittedName>
        <fullName evidence="2">Uncharacterized protein</fullName>
    </submittedName>
</protein>
<feature type="compositionally biased region" description="Basic residues" evidence="1">
    <location>
        <begin position="87"/>
        <end position="96"/>
    </location>
</feature>
<dbReference type="Proteomes" id="UP000030013">
    <property type="component" value="Unassembled WGS sequence"/>
</dbReference>
<evidence type="ECO:0000256" key="1">
    <source>
        <dbReference type="SAM" id="MobiDB-lite"/>
    </source>
</evidence>
<dbReference type="RefSeq" id="WP_035940508.1">
    <property type="nucleotide sequence ID" value="NZ_AVPL01000081.1"/>
</dbReference>
<evidence type="ECO:0000313" key="3">
    <source>
        <dbReference type="Proteomes" id="UP000030013"/>
    </source>
</evidence>
<keyword evidence="3" id="KW-1185">Reference proteome</keyword>
<dbReference type="EMBL" id="AVPL01000081">
    <property type="protein sequence ID" value="KGN39660.1"/>
    <property type="molecule type" value="Genomic_DNA"/>
</dbReference>
<organism evidence="2 3">
    <name type="scientific">Knoellia aerolata DSM 18566</name>
    <dbReference type="NCBI Taxonomy" id="1385519"/>
    <lineage>
        <taxon>Bacteria</taxon>
        <taxon>Bacillati</taxon>
        <taxon>Actinomycetota</taxon>
        <taxon>Actinomycetes</taxon>
        <taxon>Micrococcales</taxon>
        <taxon>Intrasporangiaceae</taxon>
        <taxon>Knoellia</taxon>
    </lineage>
</organism>
<evidence type="ECO:0000313" key="2">
    <source>
        <dbReference type="EMBL" id="KGN39660.1"/>
    </source>
</evidence>
<comment type="caution">
    <text evidence="2">The sequence shown here is derived from an EMBL/GenBank/DDBJ whole genome shotgun (WGS) entry which is preliminary data.</text>
</comment>